<dbReference type="EMBL" id="SGPK01000027">
    <property type="protein sequence ID" value="THH10775.1"/>
    <property type="molecule type" value="Genomic_DNA"/>
</dbReference>
<name>A0A4S4LGE6_9AGAM</name>
<dbReference type="GO" id="GO:0042790">
    <property type="term" value="P:nucleolar large rRNA transcription by RNA polymerase I"/>
    <property type="evidence" value="ECO:0007669"/>
    <property type="project" value="TreeGrafter"/>
</dbReference>
<dbReference type="GO" id="GO:0070860">
    <property type="term" value="C:RNA polymerase I core factor complex"/>
    <property type="evidence" value="ECO:0007669"/>
    <property type="project" value="TreeGrafter"/>
</dbReference>
<dbReference type="InterPro" id="IPR019350">
    <property type="entry name" value="RNA_pol_I-sp_TIF_RRN6-like"/>
</dbReference>
<accession>A0A4S4LGE6</accession>
<dbReference type="PANTHER" id="PTHR28221">
    <property type="entry name" value="RNA POLYMERASE I-SPECIFIC TRANSCRIPTION INITIATION FACTOR RRN6"/>
    <property type="match status" value="1"/>
</dbReference>
<dbReference type="GO" id="GO:0001163">
    <property type="term" value="F:RNA polymerase I transcription regulatory region sequence-specific DNA binding"/>
    <property type="evidence" value="ECO:0007669"/>
    <property type="project" value="TreeGrafter"/>
</dbReference>
<dbReference type="GO" id="GO:0001179">
    <property type="term" value="F:RNA polymerase I general transcription initiation factor binding"/>
    <property type="evidence" value="ECO:0007669"/>
    <property type="project" value="TreeGrafter"/>
</dbReference>
<sequence length="885" mass="99504">MELWPGISKSSKKVSSRKKTETEKWSNYPIINHGGLSAATLVKVNNTLEWRSVHSTSKGCLSAYDGPSKLFPMTRPKDIKIKDLPLRQKAEQGTRYIRTYHPDIDIPFDLIRDELSFDEKVAEQRSVFDPYKGNTVVAAFCYEGIKKRSIALAFPSGVSSKDLNVSPINVKQNGLLFQPRAQPLWSFHTPISQIVTSTSAVNLTEKRGLYLAVRTYGQISIFDIRSQMPSTFNPSKHPFALSEMMTIRPNELNGQGVGYKCSFSDERKVFKRVFDKPLDSDNGFWRICGDKTAHGGIIASGNMSSANSIDLLKYEDGRHIITSLYPAQIGHLSCVSTTSQVIWVDERFAKQPLLGWKHHRAFDRTLNVQTIAFTSLSFLSSYHNNHVSAIALSKAENEPLQCQMPARAVPPGVPGLVELSEQGNIHCLDLHYSENAQDEVGQERVTSRLNFQWSDEVMELEKESKDLRPDYGNIASSEFSMVNLSEVYEALVGEEYLQLRSQWEEKDAERVYETLEEMPKFWQRSELEEDHLRTLFDIVYSSGGEPLHEARADFLTGSVLDSVRGYRARKRGCIPADDVAKEAAWHMNIQETLSKISPDLFKATPVSVSAEELDPYHVSRDEVLPEADRRELEAREQLALDLTLAADIYSATAFRPTVPTETSPNDRADDSQEAAALLTQATEKLSLTQREPPEILFAYHRPVIKDGKKYYKEHSAASASQEQDAQAADEGQGIKMPLGVRLLLSDWNIGDDPYKYEYVDPYDLDGSGVVSQPSRTQSRTRRFSPIQWNGPAMPTQSQVPPVIFSAKSHVSTQLHVLTQRTAKARTQTHGFSQTETEPEFSQPVMANTQILPGPFGNRQATGKKKHTKKRMGGILTRFCCTIAYF</sequence>
<dbReference type="PANTHER" id="PTHR28221:SF2">
    <property type="entry name" value="RNA POLYMERASE I-SPECIFIC TRANSCRIPTION INITIATION FACTOR RRN6"/>
    <property type="match status" value="1"/>
</dbReference>
<gene>
    <name evidence="2" type="ORF">EW145_g1080</name>
</gene>
<protein>
    <submittedName>
        <fullName evidence="2">Uncharacterized protein</fullName>
    </submittedName>
</protein>
<reference evidence="2 3" key="1">
    <citation type="submission" date="2019-02" db="EMBL/GenBank/DDBJ databases">
        <title>Genome sequencing of the rare red list fungi Phellinidium pouzarii.</title>
        <authorList>
            <person name="Buettner E."/>
            <person name="Kellner H."/>
        </authorList>
    </citation>
    <scope>NUCLEOTIDE SEQUENCE [LARGE SCALE GENOMIC DNA]</scope>
    <source>
        <strain evidence="2 3">DSM 108285</strain>
    </source>
</reference>
<keyword evidence="3" id="KW-1185">Reference proteome</keyword>
<dbReference type="AlphaFoldDB" id="A0A4S4LGE6"/>
<comment type="caution">
    <text evidence="2">The sequence shown here is derived from an EMBL/GenBank/DDBJ whole genome shotgun (WGS) entry which is preliminary data.</text>
</comment>
<organism evidence="2 3">
    <name type="scientific">Phellinidium pouzarii</name>
    <dbReference type="NCBI Taxonomy" id="167371"/>
    <lineage>
        <taxon>Eukaryota</taxon>
        <taxon>Fungi</taxon>
        <taxon>Dikarya</taxon>
        <taxon>Basidiomycota</taxon>
        <taxon>Agaricomycotina</taxon>
        <taxon>Agaricomycetes</taxon>
        <taxon>Hymenochaetales</taxon>
        <taxon>Hymenochaetaceae</taxon>
        <taxon>Phellinidium</taxon>
    </lineage>
</organism>
<feature type="region of interest" description="Disordered" evidence="1">
    <location>
        <begin position="769"/>
        <end position="792"/>
    </location>
</feature>
<evidence type="ECO:0000256" key="1">
    <source>
        <dbReference type="SAM" id="MobiDB-lite"/>
    </source>
</evidence>
<evidence type="ECO:0000313" key="3">
    <source>
        <dbReference type="Proteomes" id="UP000308199"/>
    </source>
</evidence>
<proteinExistence type="predicted"/>
<dbReference type="OrthoDB" id="2382881at2759"/>
<evidence type="ECO:0000313" key="2">
    <source>
        <dbReference type="EMBL" id="THH10775.1"/>
    </source>
</evidence>
<dbReference type="Proteomes" id="UP000308199">
    <property type="component" value="Unassembled WGS sequence"/>
</dbReference>